<dbReference type="SUPFAM" id="SSF55785">
    <property type="entry name" value="PYP-like sensor domain (PAS domain)"/>
    <property type="match status" value="1"/>
</dbReference>
<dbReference type="Gene3D" id="3.30.450.20">
    <property type="entry name" value="PAS domain"/>
    <property type="match status" value="1"/>
</dbReference>
<organism evidence="8 9">
    <name type="scientific">Pseudoalteromonas denitrificans DSM 6059</name>
    <dbReference type="NCBI Taxonomy" id="1123010"/>
    <lineage>
        <taxon>Bacteria</taxon>
        <taxon>Pseudomonadati</taxon>
        <taxon>Pseudomonadota</taxon>
        <taxon>Gammaproteobacteria</taxon>
        <taxon>Alteromonadales</taxon>
        <taxon>Pseudoalteromonadaceae</taxon>
        <taxon>Pseudoalteromonas</taxon>
    </lineage>
</organism>
<evidence type="ECO:0000256" key="2">
    <source>
        <dbReference type="PROSITE-ProRule" id="PRU00169"/>
    </source>
</evidence>
<dbReference type="CDD" id="cd00130">
    <property type="entry name" value="PAS"/>
    <property type="match status" value="1"/>
</dbReference>
<gene>
    <name evidence="8" type="ORF">SAMN02745724_00085</name>
</gene>
<keyword evidence="9" id="KW-1185">Reference proteome</keyword>
<evidence type="ECO:0000259" key="5">
    <source>
        <dbReference type="PROSITE" id="PS50113"/>
    </source>
</evidence>
<dbReference type="InterPro" id="IPR001633">
    <property type="entry name" value="EAL_dom"/>
</dbReference>
<dbReference type="Gene3D" id="3.30.70.270">
    <property type="match status" value="1"/>
</dbReference>
<dbReference type="STRING" id="1123010.SAMN02745724_00085"/>
<feature type="domain" description="Response regulatory" evidence="3">
    <location>
        <begin position="136"/>
        <end position="250"/>
    </location>
</feature>
<feature type="domain" description="PAC" evidence="5">
    <location>
        <begin position="353"/>
        <end position="404"/>
    </location>
</feature>
<dbReference type="PROSITE" id="PS50110">
    <property type="entry name" value="RESPONSE_REGULATORY"/>
    <property type="match status" value="2"/>
</dbReference>
<dbReference type="GO" id="GO:0003824">
    <property type="term" value="F:catalytic activity"/>
    <property type="evidence" value="ECO:0007669"/>
    <property type="project" value="UniProtKB-ARBA"/>
</dbReference>
<dbReference type="SMART" id="SM00052">
    <property type="entry name" value="EAL"/>
    <property type="match status" value="1"/>
</dbReference>
<dbReference type="PROSITE" id="PS50113">
    <property type="entry name" value="PAC"/>
    <property type="match status" value="1"/>
</dbReference>
<dbReference type="InterPro" id="IPR029787">
    <property type="entry name" value="Nucleotide_cyclase"/>
</dbReference>
<dbReference type="Gene3D" id="3.20.20.450">
    <property type="entry name" value="EAL domain"/>
    <property type="match status" value="1"/>
</dbReference>
<dbReference type="SMART" id="SM00448">
    <property type="entry name" value="REC"/>
    <property type="match status" value="1"/>
</dbReference>
<dbReference type="Pfam" id="PF00563">
    <property type="entry name" value="EAL"/>
    <property type="match status" value="1"/>
</dbReference>
<proteinExistence type="predicted"/>
<evidence type="ECO:0000259" key="3">
    <source>
        <dbReference type="PROSITE" id="PS50110"/>
    </source>
</evidence>
<protein>
    <submittedName>
        <fullName evidence="8">PAS domain S-box-containing protein/diguanylate cyclase (GGDEF) domain-containing protein</fullName>
    </submittedName>
</protein>
<dbReference type="SUPFAM" id="SSF55073">
    <property type="entry name" value="Nucleotide cyclase"/>
    <property type="match status" value="1"/>
</dbReference>
<dbReference type="PROSITE" id="PS50883">
    <property type="entry name" value="EAL"/>
    <property type="match status" value="1"/>
</dbReference>
<dbReference type="PANTHER" id="PTHR44757">
    <property type="entry name" value="DIGUANYLATE CYCLASE DGCP"/>
    <property type="match status" value="1"/>
</dbReference>
<dbReference type="Proteomes" id="UP000198862">
    <property type="component" value="Unassembled WGS sequence"/>
</dbReference>
<comment type="caution">
    <text evidence="2">Lacks conserved residue(s) required for the propagation of feature annotation.</text>
</comment>
<dbReference type="InterPro" id="IPR001789">
    <property type="entry name" value="Sig_transdc_resp-reg_receiver"/>
</dbReference>
<evidence type="ECO:0000259" key="7">
    <source>
        <dbReference type="PROSITE" id="PS50887"/>
    </source>
</evidence>
<dbReference type="NCBIfam" id="TIGR00229">
    <property type="entry name" value="sensory_box"/>
    <property type="match status" value="1"/>
</dbReference>
<dbReference type="GO" id="GO:0000160">
    <property type="term" value="P:phosphorelay signal transduction system"/>
    <property type="evidence" value="ECO:0007669"/>
    <property type="project" value="InterPro"/>
</dbReference>
<dbReference type="Pfam" id="PF00072">
    <property type="entry name" value="Response_reg"/>
    <property type="match status" value="1"/>
</dbReference>
<comment type="cofactor">
    <cofactor evidence="1">
        <name>Mg(2+)</name>
        <dbReference type="ChEBI" id="CHEBI:18420"/>
    </cofactor>
</comment>
<reference evidence="8 9" key="1">
    <citation type="submission" date="2016-10" db="EMBL/GenBank/DDBJ databases">
        <authorList>
            <person name="de Groot N.N."/>
        </authorList>
    </citation>
    <scope>NUCLEOTIDE SEQUENCE [LARGE SCALE GENOMIC DNA]</scope>
    <source>
        <strain evidence="8 9">DSM 6059</strain>
    </source>
</reference>
<dbReference type="OrthoDB" id="9816034at2"/>
<dbReference type="InterPro" id="IPR000160">
    <property type="entry name" value="GGDEF_dom"/>
</dbReference>
<dbReference type="SUPFAM" id="SSF141868">
    <property type="entry name" value="EAL domain-like"/>
    <property type="match status" value="1"/>
</dbReference>
<dbReference type="FunFam" id="3.30.70.270:FF:000001">
    <property type="entry name" value="Diguanylate cyclase domain protein"/>
    <property type="match status" value="1"/>
</dbReference>
<dbReference type="SMART" id="SM00091">
    <property type="entry name" value="PAS"/>
    <property type="match status" value="1"/>
</dbReference>
<dbReference type="InterPro" id="IPR011006">
    <property type="entry name" value="CheY-like_superfamily"/>
</dbReference>
<dbReference type="InterPro" id="IPR000014">
    <property type="entry name" value="PAS"/>
</dbReference>
<evidence type="ECO:0000313" key="8">
    <source>
        <dbReference type="EMBL" id="SFB78996.1"/>
    </source>
</evidence>
<dbReference type="InterPro" id="IPR052155">
    <property type="entry name" value="Biofilm_reg_signaling"/>
</dbReference>
<dbReference type="RefSeq" id="WP_091978729.1">
    <property type="nucleotide sequence ID" value="NZ_FOLO01000001.1"/>
</dbReference>
<dbReference type="Pfam" id="PF13426">
    <property type="entry name" value="PAS_9"/>
    <property type="match status" value="1"/>
</dbReference>
<dbReference type="CDD" id="cd01949">
    <property type="entry name" value="GGDEF"/>
    <property type="match status" value="1"/>
</dbReference>
<dbReference type="InterPro" id="IPR000700">
    <property type="entry name" value="PAS-assoc_C"/>
</dbReference>
<dbReference type="PROSITE" id="PS50887">
    <property type="entry name" value="GGDEF"/>
    <property type="match status" value="1"/>
</dbReference>
<dbReference type="SMART" id="SM00267">
    <property type="entry name" value="GGDEF"/>
    <property type="match status" value="1"/>
</dbReference>
<feature type="domain" description="PAS" evidence="4">
    <location>
        <begin position="285"/>
        <end position="349"/>
    </location>
</feature>
<evidence type="ECO:0000313" key="9">
    <source>
        <dbReference type="Proteomes" id="UP000198862"/>
    </source>
</evidence>
<evidence type="ECO:0000256" key="1">
    <source>
        <dbReference type="ARBA" id="ARBA00001946"/>
    </source>
</evidence>
<evidence type="ECO:0000259" key="4">
    <source>
        <dbReference type="PROSITE" id="PS50112"/>
    </source>
</evidence>
<evidence type="ECO:0000259" key="6">
    <source>
        <dbReference type="PROSITE" id="PS50883"/>
    </source>
</evidence>
<dbReference type="Gene3D" id="3.40.50.2300">
    <property type="match status" value="2"/>
</dbReference>
<sequence length="834" mass="94147">MAVQLKLLILDTSLKQRNALKRSLAHLNIFKILEAKNSEVALDLLKNQSVELIITGLNIGHIDGWRFSRMVRSGLLRTPKNTPIVLTTPNHFERIADTTARSYGIDAVITEQKIPQLPQVLANVLSSHLEKSSRLNLLLIEPSETQANEIKLYLKDTFIVTHVTNSKEAITLFQQDSFAIVLINSISNFAPSTEELVALLLKQKASQAIVTIIDTDDANVAEQLLLSGVSDFIRIPYSQPLLNKVCDQAARREDFMVSYAEFASKVEQLSLSQQRYKDLFSAHQRILHHLNTVVLELDAKGTIRFINPAWETLLGFDFKSSLSKEFSKFCVSEFKLLLENAISAILNGHFQQRTLQLQLQHKLGNPIWVECRLQSIKSDKTHTSITASIDNIHERKQAEFQLQHLALHDTLTGLHNRHYFDLSLNQICKDTQNNKHHALLYIDLDHFKVINDSLGHQQGDNVLKKAAKLFQHTITEGQILCRIGGDEFAVILQDIELLEAHTIAESLCQTLEKYQFRSVEQIYSISCSVGLTMISSDNNDANECLKQSDIALYVAKRRGRNLVHCFSNADDDSEKMMSGLAWTRQIRLALQQDQIELHFQPIWDFKLKKVAYFESLLRLRIDGELIYPSQFIPPLELISDMNLLDHCVVKTAIKDAAKHSALNKIAINLSAHAFADEGLLPLIQNTLKHHKVDPQRIVFEITESASISNLAATRTMIEHLKQLGCGFSIDDFGTGFSTFSYLKQLPADQVKIDGSFVKDMLNDPIDLALVKAIKDISHSLNKTCVAEFVEDLATFNQLKEIGVDYAQGYFISKPIKAENIPDQLKKITLCKTSN</sequence>
<accession>A0A1I1DX55</accession>
<dbReference type="SUPFAM" id="SSF52172">
    <property type="entry name" value="CheY-like"/>
    <property type="match status" value="2"/>
</dbReference>
<dbReference type="NCBIfam" id="TIGR00254">
    <property type="entry name" value="GGDEF"/>
    <property type="match status" value="1"/>
</dbReference>
<name>A0A1I1DX55_9GAMM</name>
<dbReference type="PROSITE" id="PS50112">
    <property type="entry name" value="PAS"/>
    <property type="match status" value="1"/>
</dbReference>
<dbReference type="InterPro" id="IPR035919">
    <property type="entry name" value="EAL_sf"/>
</dbReference>
<feature type="domain" description="EAL" evidence="6">
    <location>
        <begin position="579"/>
        <end position="828"/>
    </location>
</feature>
<dbReference type="InterPro" id="IPR043128">
    <property type="entry name" value="Rev_trsase/Diguanyl_cyclase"/>
</dbReference>
<dbReference type="EMBL" id="FOLO01000001">
    <property type="protein sequence ID" value="SFB78996.1"/>
    <property type="molecule type" value="Genomic_DNA"/>
</dbReference>
<dbReference type="CDD" id="cd01948">
    <property type="entry name" value="EAL"/>
    <property type="match status" value="1"/>
</dbReference>
<dbReference type="PANTHER" id="PTHR44757:SF2">
    <property type="entry name" value="BIOFILM ARCHITECTURE MAINTENANCE PROTEIN MBAA"/>
    <property type="match status" value="1"/>
</dbReference>
<dbReference type="InterPro" id="IPR035965">
    <property type="entry name" value="PAS-like_dom_sf"/>
</dbReference>
<feature type="domain" description="GGDEF" evidence="7">
    <location>
        <begin position="435"/>
        <end position="568"/>
    </location>
</feature>
<dbReference type="Pfam" id="PF00990">
    <property type="entry name" value="GGDEF"/>
    <property type="match status" value="1"/>
</dbReference>
<feature type="domain" description="Response regulatory" evidence="3">
    <location>
        <begin position="6"/>
        <end position="125"/>
    </location>
</feature>
<dbReference type="AlphaFoldDB" id="A0A1I1DX55"/>